<dbReference type="EMBL" id="LS974202">
    <property type="protein sequence ID" value="SSC12925.1"/>
    <property type="molecule type" value="Genomic_DNA"/>
</dbReference>
<accession>A0A7Z7LGA8</accession>
<evidence type="ECO:0000313" key="3">
    <source>
        <dbReference type="Proteomes" id="UP000250796"/>
    </source>
</evidence>
<feature type="domain" description="DUF6305" evidence="1">
    <location>
        <begin position="31"/>
        <end position="196"/>
    </location>
</feature>
<keyword evidence="3" id="KW-1185">Reference proteome</keyword>
<sequence length="204" mass="21627">MKRKIVSSIILVILVLSATTALSSGPVQIKPPILATAVGDGEGSVILNLVCGWKGIECESVLDLTPAALEERLGEIDGPGTLVVATGAIVEGDLYTICNIEKMSIEKESSRIEGLIDVAKSNRIPVIGLHIDRGITSPDTDPGKSLDLIMPHADAIILVTHIGMDEYFEKIATAGTIPLIVIDNSDKLIEALEVLFSMNLGECE</sequence>
<protein>
    <recommendedName>
        <fullName evidence="1">DUF6305 domain-containing protein</fullName>
    </recommendedName>
</protein>
<dbReference type="RefSeq" id="WP_169699140.1">
    <property type="nucleotide sequence ID" value="NZ_LS974202.1"/>
</dbReference>
<dbReference type="InterPro" id="IPR046272">
    <property type="entry name" value="DUF6305"/>
</dbReference>
<evidence type="ECO:0000313" key="2">
    <source>
        <dbReference type="EMBL" id="SSC12925.1"/>
    </source>
</evidence>
<dbReference type="KEGG" id="minf:MESINF_1481"/>
<organism evidence="2 3">
    <name type="scientific">Mesotoga infera</name>
    <dbReference type="NCBI Taxonomy" id="1236046"/>
    <lineage>
        <taxon>Bacteria</taxon>
        <taxon>Thermotogati</taxon>
        <taxon>Thermotogota</taxon>
        <taxon>Thermotogae</taxon>
        <taxon>Kosmotogales</taxon>
        <taxon>Kosmotogaceae</taxon>
        <taxon>Mesotoga</taxon>
    </lineage>
</organism>
<dbReference type="AlphaFoldDB" id="A0A7Z7LGA8"/>
<gene>
    <name evidence="2" type="ORF">MESINF_1481</name>
</gene>
<reference evidence="2 3" key="1">
    <citation type="submission" date="2017-01" db="EMBL/GenBank/DDBJ databases">
        <authorList>
            <person name="Erauso G."/>
        </authorList>
    </citation>
    <scope>NUCLEOTIDE SEQUENCE [LARGE SCALE GENOMIC DNA]</scope>
    <source>
        <strain evidence="2">MESINF1</strain>
    </source>
</reference>
<proteinExistence type="predicted"/>
<dbReference type="Pfam" id="PF19823">
    <property type="entry name" value="DUF6305"/>
    <property type="match status" value="1"/>
</dbReference>
<name>A0A7Z7LGA8_9BACT</name>
<evidence type="ECO:0000259" key="1">
    <source>
        <dbReference type="Pfam" id="PF19823"/>
    </source>
</evidence>
<dbReference type="Proteomes" id="UP000250796">
    <property type="component" value="Chromosome MESINF"/>
</dbReference>